<gene>
    <name evidence="1" type="ORF">LCGC14_0863950</name>
</gene>
<dbReference type="NCBIfam" id="TIGR01560">
    <property type="entry name" value="put_DNA_pack"/>
    <property type="match status" value="2"/>
</dbReference>
<dbReference type="Pfam" id="PF05135">
    <property type="entry name" value="Phage_connect_1"/>
    <property type="match status" value="1"/>
</dbReference>
<dbReference type="InterPro" id="IPR006450">
    <property type="entry name" value="Phage_HK97_gp6-like"/>
</dbReference>
<evidence type="ECO:0000313" key="1">
    <source>
        <dbReference type="EMBL" id="KKN27511.1"/>
    </source>
</evidence>
<dbReference type="InterPro" id="IPR021146">
    <property type="entry name" value="Phage_gp6-like_head-tail"/>
</dbReference>
<protein>
    <recommendedName>
        <fullName evidence="2">Phage gp6-like head-tail connector protein</fullName>
    </recommendedName>
</protein>
<evidence type="ECO:0008006" key="2">
    <source>
        <dbReference type="Google" id="ProtNLM"/>
    </source>
</evidence>
<dbReference type="InterPro" id="IPR011738">
    <property type="entry name" value="Phage_CHP"/>
</dbReference>
<dbReference type="Gene3D" id="1.10.3230.30">
    <property type="entry name" value="Phage gp6-like head-tail connector protein"/>
    <property type="match status" value="1"/>
</dbReference>
<name>A0A0F9RR90_9ZZZZ</name>
<dbReference type="CDD" id="cd08054">
    <property type="entry name" value="gp6"/>
    <property type="match status" value="1"/>
</dbReference>
<comment type="caution">
    <text evidence="1">The sequence shown here is derived from an EMBL/GenBank/DDBJ whole genome shotgun (WGS) entry which is preliminary data.</text>
</comment>
<accession>A0A0F9RR90</accession>
<dbReference type="AlphaFoldDB" id="A0A0F9RR90"/>
<organism evidence="1">
    <name type="scientific">marine sediment metagenome</name>
    <dbReference type="NCBI Taxonomy" id="412755"/>
    <lineage>
        <taxon>unclassified sequences</taxon>
        <taxon>metagenomes</taxon>
        <taxon>ecological metagenomes</taxon>
    </lineage>
</organism>
<dbReference type="EMBL" id="LAZR01002631">
    <property type="protein sequence ID" value="KKN27511.1"/>
    <property type="molecule type" value="Genomic_DNA"/>
</dbReference>
<dbReference type="NCBIfam" id="TIGR02215">
    <property type="entry name" value="phage_chp_gp8"/>
    <property type="match status" value="1"/>
</dbReference>
<sequence>MPWSLTISSGPAVEPITTDEAREHLRISHTSENSLIDAYITAARLYVEAFTKRQLVTATWLLKLDRFPSREIVVPLPPLSSVTSVAYVDENGDAQTWDSSLYQVDTNSEPGRIKPIEGETFPSTQSGTYATVTVTFVAGYGLAPAVPERFKQAIKLMVAHWFEFREPVIDGRVMKVPMSVAALLNQDRMWRF</sequence>
<proteinExistence type="predicted"/>
<reference evidence="1" key="1">
    <citation type="journal article" date="2015" name="Nature">
        <title>Complex archaea that bridge the gap between prokaryotes and eukaryotes.</title>
        <authorList>
            <person name="Spang A."/>
            <person name="Saw J.H."/>
            <person name="Jorgensen S.L."/>
            <person name="Zaremba-Niedzwiedzka K."/>
            <person name="Martijn J."/>
            <person name="Lind A.E."/>
            <person name="van Eijk R."/>
            <person name="Schleper C."/>
            <person name="Guy L."/>
            <person name="Ettema T.J."/>
        </authorList>
    </citation>
    <scope>NUCLEOTIDE SEQUENCE</scope>
</reference>